<evidence type="ECO:0000313" key="2">
    <source>
        <dbReference type="Proteomes" id="UP001596398"/>
    </source>
</evidence>
<evidence type="ECO:0000313" key="1">
    <source>
        <dbReference type="EMBL" id="MFC7235575.1"/>
    </source>
</evidence>
<evidence type="ECO:0008006" key="3">
    <source>
        <dbReference type="Google" id="ProtNLM"/>
    </source>
</evidence>
<reference evidence="1 2" key="1">
    <citation type="journal article" date="2019" name="Int. J. Syst. Evol. Microbiol.">
        <title>The Global Catalogue of Microorganisms (GCM) 10K type strain sequencing project: providing services to taxonomists for standard genome sequencing and annotation.</title>
        <authorList>
            <consortium name="The Broad Institute Genomics Platform"/>
            <consortium name="The Broad Institute Genome Sequencing Center for Infectious Disease"/>
            <person name="Wu L."/>
            <person name="Ma J."/>
        </authorList>
    </citation>
    <scope>NUCLEOTIDE SEQUENCE [LARGE SCALE GENOMIC DNA]</scope>
    <source>
        <strain evidence="1 2">DT85</strain>
    </source>
</reference>
<dbReference type="Pfam" id="PF01917">
    <property type="entry name" value="Flagellin_arch-type"/>
    <property type="match status" value="1"/>
</dbReference>
<organism evidence="1 2">
    <name type="scientific">Halosegnis marinus</name>
    <dbReference type="NCBI Taxonomy" id="3034023"/>
    <lineage>
        <taxon>Archaea</taxon>
        <taxon>Methanobacteriati</taxon>
        <taxon>Methanobacteriota</taxon>
        <taxon>Stenosarchaea group</taxon>
        <taxon>Halobacteria</taxon>
        <taxon>Halobacteriales</taxon>
        <taxon>Natronomonadaceae</taxon>
        <taxon>Halosegnis</taxon>
    </lineage>
</organism>
<dbReference type="AlphaFoldDB" id="A0ABD5ZQE5"/>
<proteinExistence type="predicted"/>
<dbReference type="EMBL" id="JBHTAP010000001">
    <property type="protein sequence ID" value="MFC7235575.1"/>
    <property type="molecule type" value="Genomic_DNA"/>
</dbReference>
<comment type="caution">
    <text evidence="1">The sequence shown here is derived from an EMBL/GenBank/DDBJ whole genome shotgun (WGS) entry which is preliminary data.</text>
</comment>
<dbReference type="RefSeq" id="WP_276233711.1">
    <property type="nucleotide sequence ID" value="NZ_CP119802.1"/>
</dbReference>
<dbReference type="InterPro" id="IPR002774">
    <property type="entry name" value="Flagellin_arc-type"/>
</dbReference>
<name>A0ABD5ZQE5_9EURY</name>
<gene>
    <name evidence="1" type="ORF">ACFQJ4_09645</name>
</gene>
<keyword evidence="2" id="KW-1185">Reference proteome</keyword>
<dbReference type="GeneID" id="79267271"/>
<protein>
    <recommendedName>
        <fullName evidence="3">Flagellar protein G</fullName>
    </recommendedName>
</protein>
<sequence>MASASVSTLVIFIAAVSIAAGVSGAMVTTVGGISDSLDDRGADVARSIDTDVEIISDPGSGAVYDGSDTVTLLVKNTGDRTIETEGTGIEVLVDGRYTTPDSVEVLGGDTAWREGAVVRVTVTRTLDAGDHRATVIVGSERETLAFRVAP</sequence>
<dbReference type="Proteomes" id="UP001596398">
    <property type="component" value="Unassembled WGS sequence"/>
</dbReference>
<dbReference type="PANTHER" id="PTHR42200">
    <property type="entry name" value="ARCHAEAL FLAGELLA-RELATED PROTEIN F-RELATED"/>
    <property type="match status" value="1"/>
</dbReference>
<dbReference type="PANTHER" id="PTHR42200:SF2">
    <property type="entry name" value="ARCHAEAL FLAGELLA-RELATED PROTEIN F"/>
    <property type="match status" value="1"/>
</dbReference>
<accession>A0ABD5ZQE5</accession>